<reference evidence="9" key="1">
    <citation type="submission" date="2016-06" db="UniProtKB">
        <authorList>
            <consortium name="WormBaseParasite"/>
        </authorList>
    </citation>
    <scope>IDENTIFICATION</scope>
</reference>
<dbReference type="GO" id="GO:0016020">
    <property type="term" value="C:membrane"/>
    <property type="evidence" value="ECO:0007669"/>
    <property type="project" value="UniProtKB-SubCell"/>
</dbReference>
<keyword evidence="2 5" id="KW-0812">Transmembrane</keyword>
<feature type="transmembrane region" description="Helical" evidence="5">
    <location>
        <begin position="72"/>
        <end position="92"/>
    </location>
</feature>
<keyword evidence="3 5" id="KW-1133">Transmembrane helix</keyword>
<dbReference type="Proteomes" id="UP000050794">
    <property type="component" value="Unassembled WGS sequence"/>
</dbReference>
<feature type="transmembrane region" description="Helical" evidence="5">
    <location>
        <begin position="40"/>
        <end position="60"/>
    </location>
</feature>
<organism evidence="8 9">
    <name type="scientific">Toxocara canis</name>
    <name type="common">Canine roundworm</name>
    <dbReference type="NCBI Taxonomy" id="6265"/>
    <lineage>
        <taxon>Eukaryota</taxon>
        <taxon>Metazoa</taxon>
        <taxon>Ecdysozoa</taxon>
        <taxon>Nematoda</taxon>
        <taxon>Chromadorea</taxon>
        <taxon>Rhabditida</taxon>
        <taxon>Spirurina</taxon>
        <taxon>Ascaridomorpha</taxon>
        <taxon>Ascaridoidea</taxon>
        <taxon>Toxocaridae</taxon>
        <taxon>Toxocara</taxon>
    </lineage>
</organism>
<dbReference type="InterPro" id="IPR017452">
    <property type="entry name" value="GPCR_Rhodpsn_7TM"/>
</dbReference>
<evidence type="ECO:0000313" key="7">
    <source>
        <dbReference type="EMBL" id="VDM38651.1"/>
    </source>
</evidence>
<feature type="domain" description="G-protein coupled receptors family 1 profile" evidence="6">
    <location>
        <begin position="21"/>
        <end position="118"/>
    </location>
</feature>
<evidence type="ECO:0000313" key="8">
    <source>
        <dbReference type="Proteomes" id="UP000050794"/>
    </source>
</evidence>
<evidence type="ECO:0000256" key="2">
    <source>
        <dbReference type="ARBA" id="ARBA00022692"/>
    </source>
</evidence>
<evidence type="ECO:0000256" key="5">
    <source>
        <dbReference type="SAM" id="Phobius"/>
    </source>
</evidence>
<dbReference type="GO" id="GO:0004930">
    <property type="term" value="F:G protein-coupled receptor activity"/>
    <property type="evidence" value="ECO:0007669"/>
    <property type="project" value="InterPro"/>
</dbReference>
<evidence type="ECO:0000256" key="1">
    <source>
        <dbReference type="ARBA" id="ARBA00004370"/>
    </source>
</evidence>
<protein>
    <submittedName>
        <fullName evidence="9">G_PROTEIN_RECEP_F1_2 domain-containing protein</fullName>
    </submittedName>
</protein>
<evidence type="ECO:0000256" key="4">
    <source>
        <dbReference type="ARBA" id="ARBA00023136"/>
    </source>
</evidence>
<evidence type="ECO:0000313" key="9">
    <source>
        <dbReference type="WBParaSite" id="TCNE_0000733001-mRNA-1"/>
    </source>
</evidence>
<dbReference type="PROSITE" id="PS50262">
    <property type="entry name" value="G_PROTEIN_RECEP_F1_2"/>
    <property type="match status" value="1"/>
</dbReference>
<sequence>MSSFIVLGSLMGILCAFGAFGNICIIMATIVSRQLHNKCCILIAILAVLDLVVMACNPPLAYPPTVSSLWNATYVALCCIVVVIYCGCMLALRGAAIKNALDQVIEAIFIALVHMVPE</sequence>
<dbReference type="SUPFAM" id="SSF81321">
    <property type="entry name" value="Family A G protein-coupled receptor-like"/>
    <property type="match status" value="1"/>
</dbReference>
<dbReference type="InterPro" id="IPR000276">
    <property type="entry name" value="GPCR_Rhodpsn"/>
</dbReference>
<evidence type="ECO:0000256" key="3">
    <source>
        <dbReference type="ARBA" id="ARBA00022989"/>
    </source>
</evidence>
<reference evidence="7 8" key="2">
    <citation type="submission" date="2018-11" db="EMBL/GenBank/DDBJ databases">
        <authorList>
            <consortium name="Pathogen Informatics"/>
        </authorList>
    </citation>
    <scope>NUCLEOTIDE SEQUENCE [LARGE SCALE GENOMIC DNA]</scope>
</reference>
<keyword evidence="4 5" id="KW-0472">Membrane</keyword>
<evidence type="ECO:0000259" key="6">
    <source>
        <dbReference type="PROSITE" id="PS50262"/>
    </source>
</evidence>
<dbReference type="Gene3D" id="1.20.1070.10">
    <property type="entry name" value="Rhodopsin 7-helix transmembrane proteins"/>
    <property type="match status" value="1"/>
</dbReference>
<feature type="transmembrane region" description="Helical" evidence="5">
    <location>
        <begin position="6"/>
        <end position="28"/>
    </location>
</feature>
<proteinExistence type="predicted"/>
<name>A0A183UFR0_TOXCA</name>
<dbReference type="WBParaSite" id="TCNE_0000733001-mRNA-1">
    <property type="protein sequence ID" value="TCNE_0000733001-mRNA-1"/>
    <property type="gene ID" value="TCNE_0000733001"/>
</dbReference>
<dbReference type="SMART" id="SM01381">
    <property type="entry name" value="7TM_GPCR_Srsx"/>
    <property type="match status" value="1"/>
</dbReference>
<gene>
    <name evidence="7" type="ORF">TCNE_LOCUS7330</name>
</gene>
<comment type="subcellular location">
    <subcellularLocation>
        <location evidence="1">Membrane</location>
    </subcellularLocation>
</comment>
<dbReference type="AlphaFoldDB" id="A0A183UFR0"/>
<dbReference type="EMBL" id="UYWY01019660">
    <property type="protein sequence ID" value="VDM38651.1"/>
    <property type="molecule type" value="Genomic_DNA"/>
</dbReference>
<accession>A0A183UFR0</accession>
<keyword evidence="8" id="KW-1185">Reference proteome</keyword>